<evidence type="ECO:0000256" key="1">
    <source>
        <dbReference type="SAM" id="MobiDB-lite"/>
    </source>
</evidence>
<evidence type="ECO:0000313" key="4">
    <source>
        <dbReference type="Proteomes" id="UP000236379"/>
    </source>
</evidence>
<dbReference type="GO" id="GO:0008194">
    <property type="term" value="F:UDP-glycosyltransferase activity"/>
    <property type="evidence" value="ECO:0007669"/>
    <property type="project" value="InterPro"/>
</dbReference>
<dbReference type="OrthoDB" id="6620093at2"/>
<gene>
    <name evidence="3" type="ORF">CVO96_16650</name>
</gene>
<dbReference type="CDD" id="cd03784">
    <property type="entry name" value="GT1_Gtf-like"/>
    <property type="match status" value="1"/>
</dbReference>
<proteinExistence type="predicted"/>
<dbReference type="PANTHER" id="PTHR48050:SF13">
    <property type="entry name" value="STEROL 3-BETA-GLUCOSYLTRANSFERASE UGT80A2"/>
    <property type="match status" value="1"/>
</dbReference>
<dbReference type="AlphaFoldDB" id="A0A2K3USV2"/>
<dbReference type="SUPFAM" id="SSF53756">
    <property type="entry name" value="UDP-Glycosyltransferase/glycogen phosphorylase"/>
    <property type="match status" value="1"/>
</dbReference>
<dbReference type="RefSeq" id="WP_103313582.1">
    <property type="nucleotide sequence ID" value="NZ_PPPD01000002.1"/>
</dbReference>
<comment type="caution">
    <text evidence="3">The sequence shown here is derived from an EMBL/GenBank/DDBJ whole genome shotgun (WGS) entry which is preliminary data.</text>
</comment>
<keyword evidence="3" id="KW-0808">Transferase</keyword>
<feature type="region of interest" description="Disordered" evidence="1">
    <location>
        <begin position="431"/>
        <end position="451"/>
    </location>
</feature>
<feature type="domain" description="Erythromycin biosynthesis protein CIII-like C-terminal" evidence="2">
    <location>
        <begin position="277"/>
        <end position="418"/>
    </location>
</feature>
<dbReference type="Proteomes" id="UP000236379">
    <property type="component" value="Unassembled WGS sequence"/>
</dbReference>
<dbReference type="Gene3D" id="3.40.50.2000">
    <property type="entry name" value="Glycogen Phosphorylase B"/>
    <property type="match status" value="2"/>
</dbReference>
<evidence type="ECO:0000259" key="2">
    <source>
        <dbReference type="Pfam" id="PF06722"/>
    </source>
</evidence>
<keyword evidence="4" id="KW-1185">Reference proteome</keyword>
<protein>
    <submittedName>
        <fullName evidence="3">Glycosyltransferase</fullName>
    </submittedName>
</protein>
<dbReference type="PANTHER" id="PTHR48050">
    <property type="entry name" value="STEROL 3-BETA-GLUCOSYLTRANSFERASE"/>
    <property type="match status" value="1"/>
</dbReference>
<dbReference type="InterPro" id="IPR050426">
    <property type="entry name" value="Glycosyltransferase_28"/>
</dbReference>
<reference evidence="3 4" key="1">
    <citation type="submission" date="2018-01" db="EMBL/GenBank/DDBJ databases">
        <title>Deinococcus koreensis sp. nov., a radiation-resistant bacterium isolated from river water.</title>
        <authorList>
            <person name="Choi A."/>
        </authorList>
    </citation>
    <scope>NUCLEOTIDE SEQUENCE [LARGE SCALE GENOMIC DNA]</scope>
    <source>
        <strain evidence="3 4">SJW1-2</strain>
    </source>
</reference>
<dbReference type="Pfam" id="PF06722">
    <property type="entry name" value="EryCIII-like_C"/>
    <property type="match status" value="1"/>
</dbReference>
<name>A0A2K3USV2_9DEIO</name>
<dbReference type="GO" id="GO:0017000">
    <property type="term" value="P:antibiotic biosynthetic process"/>
    <property type="evidence" value="ECO:0007669"/>
    <property type="project" value="UniProtKB-ARBA"/>
</dbReference>
<dbReference type="EMBL" id="PPPD01000002">
    <property type="protein sequence ID" value="PNY79598.1"/>
    <property type="molecule type" value="Genomic_DNA"/>
</dbReference>
<sequence>MNQTAQTFLFVLWEGGGNIPPLLDLARRLRERGHAVRVMSDACNEVEVRASGCAFVPYTTAPSRPDKSPASDLVNDASASNPLAALARAREAVLVGPAARYAQDVLAEIQRARPDAVAVSDGLFGAVIAAESAGVPCALLMPHHYYYPAPGLPPTGMRPARGALGRGRDRLFYALLTRLFDAGLPRINALRASQGLAPLRHLFDLLRVPERVLVLTSPAFDFAADPLPANVRYVGPVVDDPVGTPTVPLNLPGGDAPLVAVGFSTTFQNQRQTLQNVIDALGTLPVRGLVTLGPAMNAADFRLPANVHTQVYVPHGQLFPQAALVVTHAGHGTVIRALAHGTPLVCLPMGRDQNGNAVRVAERGLGRMLAPTAPVAAIHAAVQDVLADPGYRLRAAEMAAAIARDVRESRAVEELEALAAPGTVAARAAAPTQAVLSPTPSLSSQPQRIHP</sequence>
<evidence type="ECO:0000313" key="3">
    <source>
        <dbReference type="EMBL" id="PNY79598.1"/>
    </source>
</evidence>
<dbReference type="GO" id="GO:0016758">
    <property type="term" value="F:hexosyltransferase activity"/>
    <property type="evidence" value="ECO:0007669"/>
    <property type="project" value="UniProtKB-ARBA"/>
</dbReference>
<accession>A0A2K3USV2</accession>
<dbReference type="InterPro" id="IPR002213">
    <property type="entry name" value="UDP_glucos_trans"/>
</dbReference>
<dbReference type="InterPro" id="IPR010610">
    <property type="entry name" value="EryCIII-like_C"/>
</dbReference>
<organism evidence="3 4">
    <name type="scientific">Deinococcus koreensis</name>
    <dbReference type="NCBI Taxonomy" id="2054903"/>
    <lineage>
        <taxon>Bacteria</taxon>
        <taxon>Thermotogati</taxon>
        <taxon>Deinococcota</taxon>
        <taxon>Deinococci</taxon>
        <taxon>Deinococcales</taxon>
        <taxon>Deinococcaceae</taxon>
        <taxon>Deinococcus</taxon>
    </lineage>
</organism>